<evidence type="ECO:0000313" key="3">
    <source>
        <dbReference type="Proteomes" id="UP001193389"/>
    </source>
</evidence>
<accession>A0A5K7SDM6</accession>
<keyword evidence="1" id="KW-0732">Signal</keyword>
<name>A0A5K7SDM6_9BACT</name>
<evidence type="ECO:0000313" key="2">
    <source>
        <dbReference type="EMBL" id="BBE19585.1"/>
    </source>
</evidence>
<dbReference type="RefSeq" id="WP_318347816.1">
    <property type="nucleotide sequence ID" value="NZ_AP018694.1"/>
</dbReference>
<reference evidence="2" key="1">
    <citation type="journal article" date="2020" name="Int. J. Syst. Evol. Microbiol.">
        <title>Aquipluma nitroreducens gen. nov. sp. nov., a novel facultatively anaerobic bacterium isolated from a freshwater lake.</title>
        <authorList>
            <person name="Watanabe M."/>
            <person name="Kojima H."/>
            <person name="Fukui M."/>
        </authorList>
    </citation>
    <scope>NUCLEOTIDE SEQUENCE</scope>
    <source>
        <strain evidence="2">MeG22</strain>
    </source>
</reference>
<dbReference type="InterPro" id="IPR019619">
    <property type="entry name" value="DUF2490"/>
</dbReference>
<dbReference type="Pfam" id="PF10677">
    <property type="entry name" value="DUF2490"/>
    <property type="match status" value="1"/>
</dbReference>
<protein>
    <recommendedName>
        <fullName evidence="4">DUF2490 domain-containing protein</fullName>
    </recommendedName>
</protein>
<dbReference type="AlphaFoldDB" id="A0A5K7SDM6"/>
<gene>
    <name evidence="2" type="ORF">AQPE_3771</name>
</gene>
<keyword evidence="3" id="KW-1185">Reference proteome</keyword>
<dbReference type="KEGG" id="anf:AQPE_3771"/>
<proteinExistence type="predicted"/>
<dbReference type="Proteomes" id="UP001193389">
    <property type="component" value="Chromosome"/>
</dbReference>
<evidence type="ECO:0008006" key="4">
    <source>
        <dbReference type="Google" id="ProtNLM"/>
    </source>
</evidence>
<feature type="signal peptide" evidence="1">
    <location>
        <begin position="1"/>
        <end position="22"/>
    </location>
</feature>
<evidence type="ECO:0000256" key="1">
    <source>
        <dbReference type="SAM" id="SignalP"/>
    </source>
</evidence>
<organism evidence="2 3">
    <name type="scientific">Aquipluma nitroreducens</name>
    <dbReference type="NCBI Taxonomy" id="2010828"/>
    <lineage>
        <taxon>Bacteria</taxon>
        <taxon>Pseudomonadati</taxon>
        <taxon>Bacteroidota</taxon>
        <taxon>Bacteroidia</taxon>
        <taxon>Marinilabiliales</taxon>
        <taxon>Prolixibacteraceae</taxon>
        <taxon>Aquipluma</taxon>
    </lineage>
</organism>
<dbReference type="EMBL" id="AP018694">
    <property type="protein sequence ID" value="BBE19585.1"/>
    <property type="molecule type" value="Genomic_DNA"/>
</dbReference>
<sequence>MRVKFTGLLLFLTIFGFSNCFAQLGSDGSYLWNSTSITYSFNDKTELAFGNKDQYSNQIDRLEYYHFELIGYRKLTSKFSLGLGVRQTESYKSGGWIPGQTYLFYGILFFNPFDIKIKFSNRLTAKVSKTADTQYGLDNISNIDFFTKSKCRFPKPYLMDELFSNLNSGKVQTVRIYGGFHVFKKEHWGIDLYYCNWQTRSTADWKAYNVLGISTKVRI</sequence>
<feature type="chain" id="PRO_5024334297" description="DUF2490 domain-containing protein" evidence="1">
    <location>
        <begin position="23"/>
        <end position="219"/>
    </location>
</feature>